<keyword evidence="3" id="KW-1185">Reference proteome</keyword>
<name>A0A4P6JL65_KTERU</name>
<proteinExistence type="predicted"/>
<evidence type="ECO:0000313" key="3">
    <source>
        <dbReference type="Proteomes" id="UP000290365"/>
    </source>
</evidence>
<reference evidence="2 3" key="1">
    <citation type="submission" date="2019-01" db="EMBL/GenBank/DDBJ databases">
        <title>Ktedonosporobacter rubrisoli SCAWS-G2.</title>
        <authorList>
            <person name="Huang Y."/>
            <person name="Yan B."/>
        </authorList>
    </citation>
    <scope>NUCLEOTIDE SEQUENCE [LARGE SCALE GENOMIC DNA]</scope>
    <source>
        <strain evidence="2 3">SCAWS-G2</strain>
    </source>
</reference>
<feature type="region of interest" description="Disordered" evidence="1">
    <location>
        <begin position="1"/>
        <end position="31"/>
    </location>
</feature>
<dbReference type="RefSeq" id="WP_129886520.1">
    <property type="nucleotide sequence ID" value="NZ_CP035758.1"/>
</dbReference>
<evidence type="ECO:0000313" key="2">
    <source>
        <dbReference type="EMBL" id="QBD75924.1"/>
    </source>
</evidence>
<protein>
    <submittedName>
        <fullName evidence="2">Uncharacterized protein</fullName>
    </submittedName>
</protein>
<gene>
    <name evidence="2" type="ORF">EPA93_07840</name>
</gene>
<feature type="compositionally biased region" description="Polar residues" evidence="1">
    <location>
        <begin position="13"/>
        <end position="29"/>
    </location>
</feature>
<dbReference type="Proteomes" id="UP000290365">
    <property type="component" value="Chromosome"/>
</dbReference>
<evidence type="ECO:0000256" key="1">
    <source>
        <dbReference type="SAM" id="MobiDB-lite"/>
    </source>
</evidence>
<dbReference type="AlphaFoldDB" id="A0A4P6JL65"/>
<sequence>MQSQPVSRLLSRTELSNVSPSVTLQSQDQPALLAEQQASHSECLLEDSPDQQLESTGRAFERLFTRLFCRGLLF</sequence>
<organism evidence="2 3">
    <name type="scientific">Ktedonosporobacter rubrisoli</name>
    <dbReference type="NCBI Taxonomy" id="2509675"/>
    <lineage>
        <taxon>Bacteria</taxon>
        <taxon>Bacillati</taxon>
        <taxon>Chloroflexota</taxon>
        <taxon>Ktedonobacteria</taxon>
        <taxon>Ktedonobacterales</taxon>
        <taxon>Ktedonosporobacteraceae</taxon>
        <taxon>Ktedonosporobacter</taxon>
    </lineage>
</organism>
<accession>A0A4P6JL65</accession>
<dbReference type="EMBL" id="CP035758">
    <property type="protein sequence ID" value="QBD75924.1"/>
    <property type="molecule type" value="Genomic_DNA"/>
</dbReference>
<dbReference type="KEGG" id="kbs:EPA93_07840"/>